<dbReference type="SMART" id="SM00353">
    <property type="entry name" value="HLH"/>
    <property type="match status" value="1"/>
</dbReference>
<dbReference type="EMBL" id="LT553587">
    <property type="protein sequence ID" value="SAM01748.1"/>
    <property type="molecule type" value="Genomic_DNA"/>
</dbReference>
<accession>A0A168P4D1</accession>
<keyword evidence="5" id="KW-0539">Nucleus</keyword>
<organism evidence="8">
    <name type="scientific">Absidia glauca</name>
    <name type="common">Pin mould</name>
    <dbReference type="NCBI Taxonomy" id="4829"/>
    <lineage>
        <taxon>Eukaryota</taxon>
        <taxon>Fungi</taxon>
        <taxon>Fungi incertae sedis</taxon>
        <taxon>Mucoromycota</taxon>
        <taxon>Mucoromycotina</taxon>
        <taxon>Mucoromycetes</taxon>
        <taxon>Mucorales</taxon>
        <taxon>Cunninghamellaceae</taxon>
        <taxon>Absidia</taxon>
    </lineage>
</organism>
<dbReference type="InterPro" id="IPR036638">
    <property type="entry name" value="HLH_DNA-bd_sf"/>
</dbReference>
<dbReference type="PANTHER" id="PTHR45776:SF2">
    <property type="entry name" value="MIP04163P"/>
    <property type="match status" value="1"/>
</dbReference>
<evidence type="ECO:0000256" key="5">
    <source>
        <dbReference type="ARBA" id="ARBA00023242"/>
    </source>
</evidence>
<dbReference type="GO" id="GO:0000978">
    <property type="term" value="F:RNA polymerase II cis-regulatory region sequence-specific DNA binding"/>
    <property type="evidence" value="ECO:0007669"/>
    <property type="project" value="TreeGrafter"/>
</dbReference>
<reference evidence="8" key="1">
    <citation type="submission" date="2016-04" db="EMBL/GenBank/DDBJ databases">
        <authorList>
            <person name="Evans L.H."/>
            <person name="Alamgir A."/>
            <person name="Owens N."/>
            <person name="Weber N.D."/>
            <person name="Virtaneva K."/>
            <person name="Barbian K."/>
            <person name="Babar A."/>
            <person name="Rosenke K."/>
        </authorList>
    </citation>
    <scope>NUCLEOTIDE SEQUENCE [LARGE SCALE GENOMIC DNA]</scope>
    <source>
        <strain evidence="8">CBS 101.48</strain>
    </source>
</reference>
<sequence length="209" mass="23586">MVNILSTSRRSFLKTTTNMEEVEHHGSYSPPTPPTSASSTSSNTSSSNKVLLFAGYDNVPLPISTSNTAPPLSHDNNSSLNYHPIHQEERDRDDGDMTSEKMDKLIERKRKRRESHNVVERKRRDNINARIDELSTLLPHQPSQKMNRGIILENSVNHIRALQQRVTEQQERIKELEAMLNKQEGDPTGNHHISSSSPPSSPSPTTHHT</sequence>
<name>A0A168P4D1_ABSGL</name>
<evidence type="ECO:0000313" key="8">
    <source>
        <dbReference type="EMBL" id="SAM01748.1"/>
    </source>
</evidence>
<dbReference type="InterPro" id="IPR011598">
    <property type="entry name" value="bHLH_dom"/>
</dbReference>
<dbReference type="OrthoDB" id="690068at2759"/>
<feature type="domain" description="BHLH" evidence="7">
    <location>
        <begin position="111"/>
        <end position="162"/>
    </location>
</feature>
<feature type="region of interest" description="Disordered" evidence="6">
    <location>
        <begin position="18"/>
        <end position="46"/>
    </location>
</feature>
<keyword evidence="9" id="KW-1185">Reference proteome</keyword>
<dbReference type="GO" id="GO:0005634">
    <property type="term" value="C:nucleus"/>
    <property type="evidence" value="ECO:0007669"/>
    <property type="project" value="UniProtKB-SubCell"/>
</dbReference>
<feature type="region of interest" description="Disordered" evidence="6">
    <location>
        <begin position="176"/>
        <end position="209"/>
    </location>
</feature>
<dbReference type="Proteomes" id="UP000078561">
    <property type="component" value="Unassembled WGS sequence"/>
</dbReference>
<dbReference type="SUPFAM" id="SSF47459">
    <property type="entry name" value="HLH, helix-loop-helix DNA-binding domain"/>
    <property type="match status" value="1"/>
</dbReference>
<dbReference type="Gene3D" id="4.10.280.10">
    <property type="entry name" value="Helix-loop-helix DNA-binding domain"/>
    <property type="match status" value="1"/>
</dbReference>
<evidence type="ECO:0000259" key="7">
    <source>
        <dbReference type="PROSITE" id="PS50888"/>
    </source>
</evidence>
<dbReference type="Pfam" id="PF00010">
    <property type="entry name" value="HLH"/>
    <property type="match status" value="1"/>
</dbReference>
<evidence type="ECO:0000256" key="1">
    <source>
        <dbReference type="ARBA" id="ARBA00004123"/>
    </source>
</evidence>
<dbReference type="InParanoid" id="A0A168P4D1"/>
<dbReference type="GO" id="GO:0000981">
    <property type="term" value="F:DNA-binding transcription factor activity, RNA polymerase II-specific"/>
    <property type="evidence" value="ECO:0007669"/>
    <property type="project" value="TreeGrafter"/>
</dbReference>
<evidence type="ECO:0000256" key="6">
    <source>
        <dbReference type="SAM" id="MobiDB-lite"/>
    </source>
</evidence>
<proteinExistence type="predicted"/>
<dbReference type="AlphaFoldDB" id="A0A168P4D1"/>
<feature type="compositionally biased region" description="Low complexity" evidence="6">
    <location>
        <begin position="35"/>
        <end position="46"/>
    </location>
</feature>
<dbReference type="PROSITE" id="PS50888">
    <property type="entry name" value="BHLH"/>
    <property type="match status" value="1"/>
</dbReference>
<dbReference type="STRING" id="4829.A0A168P4D1"/>
<keyword evidence="3" id="KW-0238">DNA-binding</keyword>
<evidence type="ECO:0000256" key="4">
    <source>
        <dbReference type="ARBA" id="ARBA00023163"/>
    </source>
</evidence>
<evidence type="ECO:0000256" key="2">
    <source>
        <dbReference type="ARBA" id="ARBA00023015"/>
    </source>
</evidence>
<protein>
    <recommendedName>
        <fullName evidence="7">BHLH domain-containing protein</fullName>
    </recommendedName>
</protein>
<comment type="subcellular location">
    <subcellularLocation>
        <location evidence="1">Nucleus</location>
    </subcellularLocation>
</comment>
<dbReference type="GO" id="GO:0046983">
    <property type="term" value="F:protein dimerization activity"/>
    <property type="evidence" value="ECO:0007669"/>
    <property type="project" value="InterPro"/>
</dbReference>
<evidence type="ECO:0000313" key="9">
    <source>
        <dbReference type="Proteomes" id="UP000078561"/>
    </source>
</evidence>
<dbReference type="PANTHER" id="PTHR45776">
    <property type="entry name" value="MIP04163P"/>
    <property type="match status" value="1"/>
</dbReference>
<evidence type="ECO:0000256" key="3">
    <source>
        <dbReference type="ARBA" id="ARBA00023125"/>
    </source>
</evidence>
<keyword evidence="2" id="KW-0805">Transcription regulation</keyword>
<keyword evidence="4" id="KW-0804">Transcription</keyword>
<gene>
    <name evidence="8" type="primary">ABSGL_07497.1 scaffold 8890</name>
</gene>